<evidence type="ECO:0000313" key="2">
    <source>
        <dbReference type="Proteomes" id="UP000019253"/>
    </source>
</evidence>
<dbReference type="RefSeq" id="WP_036068130.1">
    <property type="nucleotide sequence ID" value="NZ_AODD01000034.1"/>
</dbReference>
<name>W7AU95_9LIST</name>
<reference evidence="1 2" key="1">
    <citation type="journal article" date="2014" name="Int. J. Syst. Evol. Microbiol.">
        <title>Listeria floridensis sp. nov., Listeria aquatica sp. nov., Listeria cornellensis sp. nov., Listeria riparia sp. nov. and Listeria grandensis sp. nov., from agricultural and natural environments.</title>
        <authorList>
            <person name="den Bakker H.C."/>
            <person name="Warchocki S."/>
            <person name="Wright E.M."/>
            <person name="Allred A.F."/>
            <person name="Ahlstrom C."/>
            <person name="Manuel C.S."/>
            <person name="Stasiewicz M.J."/>
            <person name="Burrell A."/>
            <person name="Roof S."/>
            <person name="Strawn L."/>
            <person name="Fortes E.D."/>
            <person name="Nightingale K.K."/>
            <person name="Kephart D."/>
            <person name="Wiedmann M."/>
        </authorList>
    </citation>
    <scope>NUCLEOTIDE SEQUENCE [LARGE SCALE GENOMIC DNA]</scope>
    <source>
        <strain evidence="2">FSL F6-971</strain>
    </source>
</reference>
<sequence>MELIELYNSDTIEQDFHPRKLLRLLLDTSNFPIQKERILFERGDQIFLESSQAESPYVYAIENGVGALYIGKQIIDFVGEEDFIGLHHGQVARATQMHGQVLTGRMMVWRFLLSDVIAKIMSMQEGYLYHYNYMRMMYERYALKIITSSDTNHQKVESMLQAIIERFGTDRTENYIKLPRCFTRGVMANYTGVSNTTLSAVLTQLEKEKIVTFQSRNILVSVN</sequence>
<evidence type="ECO:0000313" key="1">
    <source>
        <dbReference type="EMBL" id="EUJ18724.1"/>
    </source>
</evidence>
<accession>W7AU95</accession>
<protein>
    <submittedName>
        <fullName evidence="1">Putative cyclic nucleotide-binding proteins (Crp-like)</fullName>
    </submittedName>
</protein>
<dbReference type="Proteomes" id="UP000019253">
    <property type="component" value="Unassembled WGS sequence"/>
</dbReference>
<gene>
    <name evidence="1" type="ORF">PGRAN_15352</name>
</gene>
<keyword evidence="2" id="KW-1185">Reference proteome</keyword>
<dbReference type="InterPro" id="IPR014710">
    <property type="entry name" value="RmlC-like_jellyroll"/>
</dbReference>
<dbReference type="AlphaFoldDB" id="W7AU95"/>
<dbReference type="PATRIC" id="fig|1265819.5.peg.3058"/>
<dbReference type="EMBL" id="AODD01000034">
    <property type="protein sequence ID" value="EUJ18724.1"/>
    <property type="molecule type" value="Genomic_DNA"/>
</dbReference>
<dbReference type="InterPro" id="IPR036390">
    <property type="entry name" value="WH_DNA-bd_sf"/>
</dbReference>
<proteinExistence type="predicted"/>
<dbReference type="Gene3D" id="2.60.120.10">
    <property type="entry name" value="Jelly Rolls"/>
    <property type="match status" value="1"/>
</dbReference>
<comment type="caution">
    <text evidence="1">The sequence shown here is derived from an EMBL/GenBank/DDBJ whole genome shotgun (WGS) entry which is preliminary data.</text>
</comment>
<dbReference type="SUPFAM" id="SSF46785">
    <property type="entry name" value="Winged helix' DNA-binding domain"/>
    <property type="match status" value="1"/>
</dbReference>
<dbReference type="OrthoDB" id="2361510at2"/>
<organism evidence="1 2">
    <name type="scientific">Listeria grandensis FSL F6-0971</name>
    <dbReference type="NCBI Taxonomy" id="1265819"/>
    <lineage>
        <taxon>Bacteria</taxon>
        <taxon>Bacillati</taxon>
        <taxon>Bacillota</taxon>
        <taxon>Bacilli</taxon>
        <taxon>Bacillales</taxon>
        <taxon>Listeriaceae</taxon>
        <taxon>Listeria</taxon>
    </lineage>
</organism>
<dbReference type="STRING" id="1265819.PGRAN_15352"/>